<gene>
    <name evidence="1" type="ORF">AB205_0044650</name>
</gene>
<organism evidence="1">
    <name type="scientific">Aquarana catesbeiana</name>
    <name type="common">American bullfrog</name>
    <name type="synonym">Rana catesbeiana</name>
    <dbReference type="NCBI Taxonomy" id="8400"/>
    <lineage>
        <taxon>Eukaryota</taxon>
        <taxon>Metazoa</taxon>
        <taxon>Chordata</taxon>
        <taxon>Craniata</taxon>
        <taxon>Vertebrata</taxon>
        <taxon>Euteleostomi</taxon>
        <taxon>Amphibia</taxon>
        <taxon>Batrachia</taxon>
        <taxon>Anura</taxon>
        <taxon>Neobatrachia</taxon>
        <taxon>Ranoidea</taxon>
        <taxon>Ranidae</taxon>
        <taxon>Aquarana</taxon>
    </lineage>
</organism>
<dbReference type="EMBL" id="KV929743">
    <property type="protein sequence ID" value="PIO34741.1"/>
    <property type="molecule type" value="Genomic_DNA"/>
</dbReference>
<dbReference type="AlphaFoldDB" id="A0A2G9S5M9"/>
<protein>
    <submittedName>
        <fullName evidence="1">Uncharacterized protein</fullName>
    </submittedName>
</protein>
<sequence>MAPSLLLQLAQKFLPLFPYLIHAHPPGPQMPLVLPMMVFLLLGLDFSSPQGGRPGDPDVASPLPVHPSWVSDLACGRIAPASHRLFLLSPRCIWVPAPSCMAASSVPHLLVILEGVSARGSRTLRTASLSRVCASSPLTEAHIAGTYHGRDAGERAVNTPSNHDVHHTNRLLCFLSFSFRTLLCCIRRVSGYFKHGSGREVRAHNDLSPQHPVTPHFPPHLVSLCL</sequence>
<proteinExistence type="predicted"/>
<name>A0A2G9S5M9_AQUCT</name>
<accession>A0A2G9S5M9</accession>
<reference evidence="1" key="1">
    <citation type="submission" date="2017-08" db="EMBL/GenBank/DDBJ databases">
        <title>Assembly of the North American Bullfrog Genome.</title>
        <authorList>
            <person name="Warren R.L."/>
            <person name="Vandervalk B.P."/>
            <person name="Kucuk E."/>
            <person name="Birol I."/>
            <person name="Helbing C."/>
            <person name="Pandoh P."/>
            <person name="Behsaz B."/>
            <person name="Mohamadi H."/>
            <person name="Chu J."/>
            <person name="Jackman S."/>
            <person name="Hammond S.A."/>
            <person name="Veldhoen N."/>
            <person name="Kirk H."/>
            <person name="Zhao Y."/>
            <person name="Coope R."/>
            <person name="Pleasance S."/>
            <person name="Moore R."/>
            <person name="Holt R."/>
        </authorList>
    </citation>
    <scope>NUCLEOTIDE SEQUENCE</scope>
    <source>
        <strain evidence="1">Bruno</strain>
        <tissue evidence="1">Liver</tissue>
    </source>
</reference>
<evidence type="ECO:0000313" key="1">
    <source>
        <dbReference type="EMBL" id="PIO34741.1"/>
    </source>
</evidence>